<evidence type="ECO:0000256" key="1">
    <source>
        <dbReference type="SAM" id="MobiDB-lite"/>
    </source>
</evidence>
<dbReference type="OrthoDB" id="5376710at2759"/>
<dbReference type="AlphaFoldDB" id="A0A9W4MQX8"/>
<dbReference type="EMBL" id="CAJVOS010000021">
    <property type="protein sequence ID" value="CAG8090073.1"/>
    <property type="molecule type" value="Genomic_DNA"/>
</dbReference>
<proteinExistence type="predicted"/>
<keyword evidence="3" id="KW-1185">Reference proteome</keyword>
<feature type="compositionally biased region" description="Basic and acidic residues" evidence="1">
    <location>
        <begin position="429"/>
        <end position="438"/>
    </location>
</feature>
<evidence type="ECO:0000313" key="3">
    <source>
        <dbReference type="Proteomes" id="UP001153618"/>
    </source>
</evidence>
<feature type="region of interest" description="Disordered" evidence="1">
    <location>
        <begin position="1145"/>
        <end position="1179"/>
    </location>
</feature>
<sequence length="1179" mass="131968">MISSQLLQPLRPRRKQSTSEAKPPHELQLNLQRRLSKARQDLIAVRGHESSFPEEDPHTMPVQIAEATQGPMEWVPGPPARHMAPGIKETKESQAQSEDTDLKEEEVAFGEFGDSRCPSPQESSIIDLDSLLDFSDSEISSLSDRNSLRSASRLARFFPELSSHFSVVSPVSADRNMEEPGPTLFERELEERVMILYRRSLEVDTENQQPAHLFPQSEGVDASSSCYSRRTSVTTLGTEFWGDDGQYPHKSPDAYSIRSPASVGVFDDIASMSQRSSTVPPYTLHMPLHERTPTKPISMTDLKNKPLPLEPGYSDSESTNRWSGSSRSTDSARFQPHVPTSSQDLSVSPLHPASPASHNEWKSSMAQKMGSHRQPGHAWFGSEYNGHQLPPRMGRQGEADRQINALRRQHAPTLSQATKELEGTLAGLADKESPRKQSDGPVQVSRNKGNWISTRRAPLPPSQPSETRLTPKKGKGKTDSRSVQPSLSPTKTSLKNSPQKVKEQKSKEKHDAKASVNSDDGKKVKKKSFLAPFRKGQVRVSARSESQSHMTSELEPQEDITTELLERVVEHFFSGPKAGRAEGQARDKMRQSYALVSTAQASSLQLTEQIYELPAEPDRPEPVIAPSVIPTHNNEQSSLPADMPLFLILSIMEKIDSLDDLFNFVLVNKKIYSAFKRRELPLIKNALFKMSPPAWELREMSPPWEMEWQPLVDPDSRVPEYTPTLYLQRYAQDIFTLAKLKALILARCAPFLRRETVRGLAGVDNQRAEEVDDAFWRVWTFCRIFGSGKRRENDLAGQMDWLKGGCQAKKYSDPVSTMTQPFGINNVLFEPPEGFGRGNLSGLSQTQMYDMTEIWTCMGVLLQPMHGKCIEARKVGIFDNMDVPDNDAVREEIALEWTSYILTLGLGAVMALSSVCQTDTTAAKFARAQSIGLTRWEVAETEASRSSFLKEAISRAYEIQERDSSPAKLSPSHYLSPVRASRERQTAFAKEIRQRRARGLPEPEGALSFADERPMSEYSTILRNLDGRDQQVPPVPTLVLDRSSSTTSITEEPRTPVETGCDAPLVYSRSPPLCRSPPPSFPLYSPPPPAHWPAHRRQVLDPVDRAIDMIVNELGFATEDAKWALKITDTGEGIDAEAAVQLLKKQKKKNERNPFGKRDSLLSSVIKRQKSHESGWRWA</sequence>
<evidence type="ECO:0000313" key="2">
    <source>
        <dbReference type="EMBL" id="CAG8090073.1"/>
    </source>
</evidence>
<feature type="compositionally biased region" description="Polar residues" evidence="1">
    <location>
        <begin position="481"/>
        <end position="499"/>
    </location>
</feature>
<feature type="region of interest" description="Disordered" evidence="1">
    <location>
        <begin position="1042"/>
        <end position="1063"/>
    </location>
</feature>
<feature type="compositionally biased region" description="Basic and acidic residues" evidence="1">
    <location>
        <begin position="500"/>
        <end position="513"/>
    </location>
</feature>
<reference evidence="2" key="1">
    <citation type="submission" date="2021-07" db="EMBL/GenBank/DDBJ databases">
        <authorList>
            <person name="Branca A.L. A."/>
        </authorList>
    </citation>
    <scope>NUCLEOTIDE SEQUENCE</scope>
</reference>
<organism evidence="2 3">
    <name type="scientific">Penicillium olsonii</name>
    <dbReference type="NCBI Taxonomy" id="99116"/>
    <lineage>
        <taxon>Eukaryota</taxon>
        <taxon>Fungi</taxon>
        <taxon>Dikarya</taxon>
        <taxon>Ascomycota</taxon>
        <taxon>Pezizomycotina</taxon>
        <taxon>Eurotiomycetes</taxon>
        <taxon>Eurotiomycetidae</taxon>
        <taxon>Eurotiales</taxon>
        <taxon>Aspergillaceae</taxon>
        <taxon>Penicillium</taxon>
    </lineage>
</organism>
<gene>
    <name evidence="2" type="ORF">POLS_LOCUS4363</name>
</gene>
<feature type="compositionally biased region" description="Polar residues" evidence="1">
    <location>
        <begin position="315"/>
        <end position="346"/>
    </location>
</feature>
<feature type="region of interest" description="Disordered" evidence="1">
    <location>
        <begin position="427"/>
        <end position="527"/>
    </location>
</feature>
<feature type="compositionally biased region" description="Basic and acidic residues" evidence="1">
    <location>
        <begin position="1151"/>
        <end position="1160"/>
    </location>
</feature>
<accession>A0A9W4MQX8</accession>
<comment type="caution">
    <text evidence="2">The sequence shown here is derived from an EMBL/GenBank/DDBJ whole genome shotgun (WGS) entry which is preliminary data.</text>
</comment>
<feature type="region of interest" description="Disordered" evidence="1">
    <location>
        <begin position="277"/>
        <end position="399"/>
    </location>
</feature>
<protein>
    <submittedName>
        <fullName evidence="2">Uncharacterized protein</fullName>
    </submittedName>
</protein>
<feature type="region of interest" description="Disordered" evidence="1">
    <location>
        <begin position="1"/>
        <end position="34"/>
    </location>
</feature>
<dbReference type="Proteomes" id="UP001153618">
    <property type="component" value="Unassembled WGS sequence"/>
</dbReference>
<feature type="compositionally biased region" description="Polar residues" evidence="1">
    <location>
        <begin position="444"/>
        <end position="453"/>
    </location>
</feature>
<name>A0A9W4MQX8_PENOL</name>